<keyword evidence="2" id="KW-1185">Reference proteome</keyword>
<protein>
    <submittedName>
        <fullName evidence="1">Sterol-binding protein</fullName>
    </submittedName>
</protein>
<sequence length="115" mass="12637">MATIEECRDALERLAEHLAGASGEFRAAAAPDRSLSCHLTDLGVTFVGHLREGTIQDVRTVQDVPERRAEIGLEMTGDDLIALVDGRLNFARAWASGRVRLQASLRDVLRLRSLL</sequence>
<organism evidence="1 2">
    <name type="scientific">Streptomyces morookaense</name>
    <name type="common">Streptoverticillium morookaense</name>
    <dbReference type="NCBI Taxonomy" id="1970"/>
    <lineage>
        <taxon>Bacteria</taxon>
        <taxon>Bacillati</taxon>
        <taxon>Actinomycetota</taxon>
        <taxon>Actinomycetes</taxon>
        <taxon>Kitasatosporales</taxon>
        <taxon>Streptomycetaceae</taxon>
        <taxon>Streptomyces</taxon>
    </lineage>
</organism>
<dbReference type="InterPro" id="IPR036527">
    <property type="entry name" value="SCP2_sterol-bd_dom_sf"/>
</dbReference>
<dbReference type="Proteomes" id="UP000587462">
    <property type="component" value="Unassembled WGS sequence"/>
</dbReference>
<evidence type="ECO:0000313" key="2">
    <source>
        <dbReference type="Proteomes" id="UP000587462"/>
    </source>
</evidence>
<comment type="caution">
    <text evidence="1">The sequence shown here is derived from an EMBL/GenBank/DDBJ whole genome shotgun (WGS) entry which is preliminary data.</text>
</comment>
<dbReference type="EMBL" id="JABBXF010000113">
    <property type="protein sequence ID" value="NVK82245.1"/>
    <property type="molecule type" value="Genomic_DNA"/>
</dbReference>
<dbReference type="Gene3D" id="3.30.1050.10">
    <property type="entry name" value="SCP2 sterol-binding domain"/>
    <property type="match status" value="1"/>
</dbReference>
<dbReference type="SUPFAM" id="SSF55718">
    <property type="entry name" value="SCP-like"/>
    <property type="match status" value="1"/>
</dbReference>
<accession>A0A7Y7EAL7</accession>
<proteinExistence type="predicted"/>
<name>A0A7Y7EAL7_STRMO</name>
<dbReference type="RefSeq" id="WP_171087743.1">
    <property type="nucleotide sequence ID" value="NZ_BNBU01000013.1"/>
</dbReference>
<gene>
    <name evidence="1" type="ORF">HG542_32050</name>
</gene>
<dbReference type="AlphaFoldDB" id="A0A7Y7EAL7"/>
<reference evidence="1 2" key="1">
    <citation type="submission" date="2020-04" db="EMBL/GenBank/DDBJ databases">
        <title>Draft Genome Sequence of Streptomyces morookaense DSM 40503, an 8-azaguanine-producing strain.</title>
        <authorList>
            <person name="Qi J."/>
            <person name="Gao J.-M."/>
        </authorList>
    </citation>
    <scope>NUCLEOTIDE SEQUENCE [LARGE SCALE GENOMIC DNA]</scope>
    <source>
        <strain evidence="1 2">DSM 40503</strain>
    </source>
</reference>
<evidence type="ECO:0000313" key="1">
    <source>
        <dbReference type="EMBL" id="NVK82245.1"/>
    </source>
</evidence>